<dbReference type="SUPFAM" id="SSF53098">
    <property type="entry name" value="Ribonuclease H-like"/>
    <property type="match status" value="1"/>
</dbReference>
<evidence type="ECO:0000259" key="1">
    <source>
        <dbReference type="PROSITE" id="PS50994"/>
    </source>
</evidence>
<reference evidence="2 3" key="1">
    <citation type="journal article" date="2020" name="Genome Biol. Evol.">
        <title>Comparative genomics of strictly vertically transmitted, feminizing microsporidia endosymbionts of amphipod crustaceans.</title>
        <authorList>
            <person name="Cormier A."/>
            <person name="Chebbi M.A."/>
            <person name="Giraud I."/>
            <person name="Wattier R."/>
            <person name="Teixeira M."/>
            <person name="Gilbert C."/>
            <person name="Rigaud T."/>
            <person name="Cordaux R."/>
        </authorList>
    </citation>
    <scope>NUCLEOTIDE SEQUENCE [LARGE SCALE GENOMIC DNA]</scope>
    <source>
        <strain evidence="2 3">Ou3-Ou53</strain>
    </source>
</reference>
<proteinExistence type="predicted"/>
<evidence type="ECO:0000313" key="2">
    <source>
        <dbReference type="EMBL" id="KAF9761514.1"/>
    </source>
</evidence>
<accession>A0A9P6GWR9</accession>
<dbReference type="InterPro" id="IPR036397">
    <property type="entry name" value="RNaseH_sf"/>
</dbReference>
<dbReference type="Proteomes" id="UP000740883">
    <property type="component" value="Unassembled WGS sequence"/>
</dbReference>
<dbReference type="EMBL" id="SBJO01000319">
    <property type="protein sequence ID" value="KAF9761514.1"/>
    <property type="molecule type" value="Genomic_DNA"/>
</dbReference>
<comment type="caution">
    <text evidence="2">The sequence shown here is derived from an EMBL/GenBank/DDBJ whole genome shotgun (WGS) entry which is preliminary data.</text>
</comment>
<dbReference type="InterPro" id="IPR001584">
    <property type="entry name" value="Integrase_cat-core"/>
</dbReference>
<dbReference type="Gene3D" id="3.30.420.10">
    <property type="entry name" value="Ribonuclease H-like superfamily/Ribonuclease H"/>
    <property type="match status" value="1"/>
</dbReference>
<dbReference type="GO" id="GO:0005634">
    <property type="term" value="C:nucleus"/>
    <property type="evidence" value="ECO:0007669"/>
    <property type="project" value="UniProtKB-ARBA"/>
</dbReference>
<dbReference type="AlphaFoldDB" id="A0A9P6GWR9"/>
<dbReference type="InterPro" id="IPR012337">
    <property type="entry name" value="RNaseH-like_sf"/>
</dbReference>
<dbReference type="GO" id="GO:0015074">
    <property type="term" value="P:DNA integration"/>
    <property type="evidence" value="ECO:0007669"/>
    <property type="project" value="InterPro"/>
</dbReference>
<feature type="domain" description="Integrase catalytic" evidence="1">
    <location>
        <begin position="20"/>
        <end position="124"/>
    </location>
</feature>
<gene>
    <name evidence="2" type="ORF">NGRA_2594</name>
</gene>
<evidence type="ECO:0000313" key="3">
    <source>
        <dbReference type="Proteomes" id="UP000740883"/>
    </source>
</evidence>
<protein>
    <recommendedName>
        <fullName evidence="1">Integrase catalytic domain-containing protein</fullName>
    </recommendedName>
</protein>
<keyword evidence="3" id="KW-1185">Reference proteome</keyword>
<sequence>MTLVLVDSSNINDQKSAGGEGFVPTTASLKIIAMYLMFFYQRNIFSSCIDYYLRLIRVYEMESKEPKNILEAMKKIFNEIEPLETLMTDNEKEFTAGKVKRYLHDKNIRHHTISIEKTPIKWKV</sequence>
<dbReference type="PROSITE" id="PS50994">
    <property type="entry name" value="INTEGRASE"/>
    <property type="match status" value="1"/>
</dbReference>
<name>A0A9P6GWR9_9MICR</name>
<organism evidence="2 3">
    <name type="scientific">Nosema granulosis</name>
    <dbReference type="NCBI Taxonomy" id="83296"/>
    <lineage>
        <taxon>Eukaryota</taxon>
        <taxon>Fungi</taxon>
        <taxon>Fungi incertae sedis</taxon>
        <taxon>Microsporidia</taxon>
        <taxon>Nosematidae</taxon>
        <taxon>Nosema</taxon>
    </lineage>
</organism>
<dbReference type="GO" id="GO:0003676">
    <property type="term" value="F:nucleic acid binding"/>
    <property type="evidence" value="ECO:0007669"/>
    <property type="project" value="InterPro"/>
</dbReference>